<feature type="transmembrane region" description="Helical" evidence="1">
    <location>
        <begin position="20"/>
        <end position="45"/>
    </location>
</feature>
<name>A0ABX0GSE1_9ACTN</name>
<dbReference type="Pfam" id="PF22091">
    <property type="entry name" value="DUF6941"/>
    <property type="match status" value="1"/>
</dbReference>
<evidence type="ECO:0000256" key="1">
    <source>
        <dbReference type="SAM" id="Phobius"/>
    </source>
</evidence>
<keyword evidence="1" id="KW-0812">Transmembrane</keyword>
<proteinExistence type="predicted"/>
<evidence type="ECO:0000313" key="2">
    <source>
        <dbReference type="EMBL" id="NHC12632.1"/>
    </source>
</evidence>
<organism evidence="2 3">
    <name type="scientific">Motilibacter deserti</name>
    <dbReference type="NCBI Taxonomy" id="2714956"/>
    <lineage>
        <taxon>Bacteria</taxon>
        <taxon>Bacillati</taxon>
        <taxon>Actinomycetota</taxon>
        <taxon>Actinomycetes</taxon>
        <taxon>Motilibacterales</taxon>
        <taxon>Motilibacteraceae</taxon>
        <taxon>Motilibacter</taxon>
    </lineage>
</organism>
<evidence type="ECO:0000313" key="3">
    <source>
        <dbReference type="Proteomes" id="UP000800981"/>
    </source>
</evidence>
<protein>
    <recommendedName>
        <fullName evidence="4">Inclusion body protein</fullName>
    </recommendedName>
</protein>
<dbReference type="EMBL" id="JAANNP010000001">
    <property type="protein sequence ID" value="NHC12632.1"/>
    <property type="molecule type" value="Genomic_DNA"/>
</dbReference>
<keyword evidence="3" id="KW-1185">Reference proteome</keyword>
<evidence type="ECO:0008006" key="4">
    <source>
        <dbReference type="Google" id="ProtNLM"/>
    </source>
</evidence>
<comment type="caution">
    <text evidence="2">The sequence shown here is derived from an EMBL/GenBank/DDBJ whole genome shotgun (WGS) entry which is preliminary data.</text>
</comment>
<keyword evidence="1" id="KW-1133">Transmembrane helix</keyword>
<reference evidence="2 3" key="1">
    <citation type="submission" date="2020-03" db="EMBL/GenBank/DDBJ databases">
        <title>Two novel Motilibacter sp.</title>
        <authorList>
            <person name="Liu S."/>
        </authorList>
    </citation>
    <scope>NUCLEOTIDE SEQUENCE [LARGE SCALE GENOMIC DNA]</scope>
    <source>
        <strain evidence="2 3">E257</strain>
    </source>
</reference>
<dbReference type="RefSeq" id="WP_166277224.1">
    <property type="nucleotide sequence ID" value="NZ_JAANNP010000001.1"/>
</dbReference>
<dbReference type="InterPro" id="IPR054221">
    <property type="entry name" value="DUF6941"/>
</dbReference>
<dbReference type="Proteomes" id="UP000800981">
    <property type="component" value="Unassembled WGS sequence"/>
</dbReference>
<sequence length="151" mass="15859">MDAVLILADSAQQSEPGGKVHILGAGWSVTGPAVAAGAVVVFLWIPWDQTNEPHEVVLSLLDADGHVVLVPGPEGDVPLRIPNTVQVGRPAATPDGTPIDASFVVNYGPGLPLTPGERYTWQLEIDGESKEHWSRGFLVRPVSMGLGGVTP</sequence>
<keyword evidence="1" id="KW-0472">Membrane</keyword>
<accession>A0ABX0GSE1</accession>
<gene>
    <name evidence="2" type="ORF">G9H71_02400</name>
</gene>